<reference evidence="1" key="1">
    <citation type="submission" date="2020-05" db="EMBL/GenBank/DDBJ databases">
        <authorList>
            <person name="Chiriac C."/>
            <person name="Salcher M."/>
            <person name="Ghai R."/>
            <person name="Kavagutti S V."/>
        </authorList>
    </citation>
    <scope>NUCLEOTIDE SEQUENCE</scope>
</reference>
<proteinExistence type="predicted"/>
<protein>
    <submittedName>
        <fullName evidence="1">Unannotated protein</fullName>
    </submittedName>
</protein>
<sequence>MAEVSEAVGCALPHTAYQSLVERLCVVTVEHGLDERGVAVEDVDGLLEEVSDGEEVPVVFEVEPVGGGDFLEEAVHAVGVSAL</sequence>
<organism evidence="1">
    <name type="scientific">freshwater metagenome</name>
    <dbReference type="NCBI Taxonomy" id="449393"/>
    <lineage>
        <taxon>unclassified sequences</taxon>
        <taxon>metagenomes</taxon>
        <taxon>ecological metagenomes</taxon>
    </lineage>
</organism>
<evidence type="ECO:0000313" key="1">
    <source>
        <dbReference type="EMBL" id="CAB5004591.1"/>
    </source>
</evidence>
<dbReference type="AlphaFoldDB" id="A0A6J7PHV9"/>
<name>A0A6J7PHV9_9ZZZZ</name>
<dbReference type="EMBL" id="CAFBON010000250">
    <property type="protein sequence ID" value="CAB5004591.1"/>
    <property type="molecule type" value="Genomic_DNA"/>
</dbReference>
<accession>A0A6J7PHV9</accession>
<gene>
    <name evidence="1" type="ORF">UFOPK3954_01958</name>
</gene>